<dbReference type="InterPro" id="IPR001128">
    <property type="entry name" value="Cyt_P450"/>
</dbReference>
<name>A0A5N0VJY7_9PSEU</name>
<evidence type="ECO:0000256" key="8">
    <source>
        <dbReference type="ARBA" id="ARBA00055433"/>
    </source>
</evidence>
<dbReference type="GO" id="GO:0016705">
    <property type="term" value="F:oxidoreductase activity, acting on paired donors, with incorporation or reduction of molecular oxygen"/>
    <property type="evidence" value="ECO:0007669"/>
    <property type="project" value="InterPro"/>
</dbReference>
<dbReference type="Pfam" id="PF00067">
    <property type="entry name" value="p450"/>
    <property type="match status" value="1"/>
</dbReference>
<dbReference type="GO" id="GO:0020037">
    <property type="term" value="F:heme binding"/>
    <property type="evidence" value="ECO:0007669"/>
    <property type="project" value="InterPro"/>
</dbReference>
<gene>
    <name evidence="11" type="ORF">FPZ12_002870</name>
</gene>
<keyword evidence="6 9" id="KW-0408">Iron</keyword>
<evidence type="ECO:0000313" key="12">
    <source>
        <dbReference type="Proteomes" id="UP000319769"/>
    </source>
</evidence>
<evidence type="ECO:0000256" key="2">
    <source>
        <dbReference type="ARBA" id="ARBA00010617"/>
    </source>
</evidence>
<dbReference type="InterPro" id="IPR002397">
    <property type="entry name" value="Cyt_P450_B"/>
</dbReference>
<comment type="function">
    <text evidence="8">Involved in the coupling of aromatic side chains of the heptapeptide of vancomycin.</text>
</comment>
<accession>A0A5N0VJY7</accession>
<dbReference type="EMBL" id="VMNW02000002">
    <property type="protein sequence ID" value="KAA9166515.1"/>
    <property type="molecule type" value="Genomic_DNA"/>
</dbReference>
<comment type="similarity">
    <text evidence="2 9">Belongs to the cytochrome P450 family.</text>
</comment>
<dbReference type="PRINTS" id="PR00359">
    <property type="entry name" value="BP450"/>
</dbReference>
<dbReference type="InterPro" id="IPR036396">
    <property type="entry name" value="Cyt_P450_sf"/>
</dbReference>
<dbReference type="CDD" id="cd11029">
    <property type="entry name" value="CYP107-like"/>
    <property type="match status" value="1"/>
</dbReference>
<dbReference type="GO" id="GO:0004497">
    <property type="term" value="F:monooxygenase activity"/>
    <property type="evidence" value="ECO:0007669"/>
    <property type="project" value="UniProtKB-KW"/>
</dbReference>
<keyword evidence="4 9" id="KW-0479">Metal-binding</keyword>
<dbReference type="PROSITE" id="PS00086">
    <property type="entry name" value="CYTOCHROME_P450"/>
    <property type="match status" value="1"/>
</dbReference>
<proteinExistence type="inferred from homology"/>
<organism evidence="11 12">
    <name type="scientific">Amycolatopsis acidicola</name>
    <dbReference type="NCBI Taxonomy" id="2596893"/>
    <lineage>
        <taxon>Bacteria</taxon>
        <taxon>Bacillati</taxon>
        <taxon>Actinomycetota</taxon>
        <taxon>Actinomycetes</taxon>
        <taxon>Pseudonocardiales</taxon>
        <taxon>Pseudonocardiaceae</taxon>
        <taxon>Amycolatopsis</taxon>
    </lineage>
</organism>
<dbReference type="PANTHER" id="PTHR46696:SF1">
    <property type="entry name" value="CYTOCHROME P450 YJIB-RELATED"/>
    <property type="match status" value="1"/>
</dbReference>
<evidence type="ECO:0000256" key="9">
    <source>
        <dbReference type="RuleBase" id="RU000461"/>
    </source>
</evidence>
<evidence type="ECO:0000313" key="11">
    <source>
        <dbReference type="EMBL" id="KAA9166515.1"/>
    </source>
</evidence>
<dbReference type="Proteomes" id="UP000319769">
    <property type="component" value="Unassembled WGS sequence"/>
</dbReference>
<evidence type="ECO:0000256" key="1">
    <source>
        <dbReference type="ARBA" id="ARBA00004660"/>
    </source>
</evidence>
<evidence type="ECO:0000256" key="6">
    <source>
        <dbReference type="ARBA" id="ARBA00023004"/>
    </source>
</evidence>
<comment type="caution">
    <text evidence="11">The sequence shown here is derived from an EMBL/GenBank/DDBJ whole genome shotgun (WGS) entry which is preliminary data.</text>
</comment>
<dbReference type="Gene3D" id="1.10.630.10">
    <property type="entry name" value="Cytochrome P450"/>
    <property type="match status" value="1"/>
</dbReference>
<dbReference type="InterPro" id="IPR017972">
    <property type="entry name" value="Cyt_P450_CS"/>
</dbReference>
<evidence type="ECO:0000256" key="10">
    <source>
        <dbReference type="SAM" id="MobiDB-lite"/>
    </source>
</evidence>
<evidence type="ECO:0000256" key="5">
    <source>
        <dbReference type="ARBA" id="ARBA00023002"/>
    </source>
</evidence>
<dbReference type="OrthoDB" id="4133219at2"/>
<comment type="pathway">
    <text evidence="1">Antibiotic biosynthesis; vancomycin biosynthesis.</text>
</comment>
<dbReference type="GO" id="GO:0005506">
    <property type="term" value="F:iron ion binding"/>
    <property type="evidence" value="ECO:0007669"/>
    <property type="project" value="InterPro"/>
</dbReference>
<evidence type="ECO:0000256" key="3">
    <source>
        <dbReference type="ARBA" id="ARBA00022617"/>
    </source>
</evidence>
<dbReference type="SUPFAM" id="SSF48264">
    <property type="entry name" value="Cytochrome P450"/>
    <property type="match status" value="1"/>
</dbReference>
<evidence type="ECO:0000256" key="4">
    <source>
        <dbReference type="ARBA" id="ARBA00022723"/>
    </source>
</evidence>
<evidence type="ECO:0000256" key="7">
    <source>
        <dbReference type="ARBA" id="ARBA00023033"/>
    </source>
</evidence>
<protein>
    <submittedName>
        <fullName evidence="11">Cytochrome P450</fullName>
    </submittedName>
</protein>
<keyword evidence="7 9" id="KW-0503">Monooxygenase</keyword>
<dbReference type="RefSeq" id="WP_144748143.1">
    <property type="nucleotide sequence ID" value="NZ_VMNW02000002.1"/>
</dbReference>
<keyword evidence="5 9" id="KW-0560">Oxidoreductase</keyword>
<feature type="region of interest" description="Disordered" evidence="10">
    <location>
        <begin position="58"/>
        <end position="79"/>
    </location>
</feature>
<dbReference type="FunFam" id="1.10.630.10:FF:000018">
    <property type="entry name" value="Cytochrome P450 monooxygenase"/>
    <property type="match status" value="1"/>
</dbReference>
<dbReference type="PANTHER" id="PTHR46696">
    <property type="entry name" value="P450, PUTATIVE (EUROFUNG)-RELATED"/>
    <property type="match status" value="1"/>
</dbReference>
<keyword evidence="12" id="KW-1185">Reference proteome</keyword>
<reference evidence="11" key="1">
    <citation type="submission" date="2019-09" db="EMBL/GenBank/DDBJ databases">
        <authorList>
            <person name="Teo W.F.A."/>
            <person name="Duangmal K."/>
        </authorList>
    </citation>
    <scope>NUCLEOTIDE SEQUENCE [LARGE SCALE GENOMIC DNA]</scope>
    <source>
        <strain evidence="11">K81G1</strain>
    </source>
</reference>
<sequence length="382" mass="41952">MPTAPPAANAYGPGFQLDPFPTLARLRAEAPVNRMTHPEVGECWVVIRYPEVKALSADPRLRKPQNPKDGNSLNSPPPVHTRLRKLVQAAFTTQRMEALRGWTEHITERLLDGMARQGEVDLLEAFTDPMPVAVISRLLGVPDEELAEVHRCARGFLTETEALRDEMFGVAHQYVVSLVARKRENPGDDVTSALIAARDGHDRLDEDELVRMVMALLVNGSITTTTVLGTGTNLLLTHPDQHELLRRRPALVPGAVEEILRMEAPIGAITWEAAEDIPVGDEVIAAGDYVMTSVQGANRDPGWFTDPDRFDITRSPNPHLTFSHGIHHCLGAPLARMEARVALGALLRRFPGMRLAGAPSWRDSYVVRGLTRLPVDVGTSAS</sequence>
<dbReference type="AlphaFoldDB" id="A0A5N0VJY7"/>
<keyword evidence="3 9" id="KW-0349">Heme</keyword>